<evidence type="ECO:0000313" key="4">
    <source>
        <dbReference type="Proteomes" id="UP000035503"/>
    </source>
</evidence>
<dbReference type="SUPFAM" id="SSF51338">
    <property type="entry name" value="Composite domain of metallo-dependent hydrolases"/>
    <property type="match status" value="1"/>
</dbReference>
<dbReference type="GO" id="GO:0046872">
    <property type="term" value="F:metal ion binding"/>
    <property type="evidence" value="ECO:0007669"/>
    <property type="project" value="InterPro"/>
</dbReference>
<dbReference type="PATRIC" id="fig|1277257.4.peg.259"/>
<organism evidence="3 4">
    <name type="scientific">Candidatus Liberibacter africanus PTSAPSY</name>
    <dbReference type="NCBI Taxonomy" id="1277257"/>
    <lineage>
        <taxon>Bacteria</taxon>
        <taxon>Pseudomonadati</taxon>
        <taxon>Pseudomonadota</taxon>
        <taxon>Alphaproteobacteria</taxon>
        <taxon>Hyphomicrobiales</taxon>
        <taxon>Rhizobiaceae</taxon>
        <taxon>Liberibacter</taxon>
    </lineage>
</organism>
<accession>A0A0G3I3N8</accession>
<dbReference type="KEGG" id="lau:G293_01190"/>
<name>A0A0G3I3N8_LIBAF</name>
<dbReference type="RefSeq" id="WP_047263938.1">
    <property type="nucleotide sequence ID" value="NZ_CP004021.1"/>
</dbReference>
<dbReference type="GO" id="GO:0005737">
    <property type="term" value="C:cytoplasm"/>
    <property type="evidence" value="ECO:0007669"/>
    <property type="project" value="TreeGrafter"/>
</dbReference>
<dbReference type="GO" id="GO:0006221">
    <property type="term" value="P:pyrimidine nucleotide biosynthetic process"/>
    <property type="evidence" value="ECO:0007669"/>
    <property type="project" value="UniProtKB-KW"/>
</dbReference>
<evidence type="ECO:0000256" key="1">
    <source>
        <dbReference type="ARBA" id="ARBA00022975"/>
    </source>
</evidence>
<keyword evidence="1" id="KW-0665">Pyrimidine biosynthesis</keyword>
<dbReference type="Gene3D" id="3.20.20.140">
    <property type="entry name" value="Metal-dependent hydrolases"/>
    <property type="match status" value="1"/>
</dbReference>
<dbReference type="SUPFAM" id="SSF51556">
    <property type="entry name" value="Metallo-dependent hydrolases"/>
    <property type="match status" value="1"/>
</dbReference>
<evidence type="ECO:0000313" key="3">
    <source>
        <dbReference type="EMBL" id="AKK19870.1"/>
    </source>
</evidence>
<dbReference type="InterPro" id="IPR032466">
    <property type="entry name" value="Metal_Hydrolase"/>
</dbReference>
<dbReference type="GO" id="GO:0006145">
    <property type="term" value="P:purine nucleobase catabolic process"/>
    <property type="evidence" value="ECO:0007669"/>
    <property type="project" value="TreeGrafter"/>
</dbReference>
<dbReference type="InterPro" id="IPR050138">
    <property type="entry name" value="DHOase/Allantoinase_Hydrolase"/>
</dbReference>
<dbReference type="CDD" id="cd01317">
    <property type="entry name" value="DHOase_IIa"/>
    <property type="match status" value="1"/>
</dbReference>
<dbReference type="GO" id="GO:0004038">
    <property type="term" value="F:allantoinase activity"/>
    <property type="evidence" value="ECO:0007669"/>
    <property type="project" value="TreeGrafter"/>
</dbReference>
<protein>
    <submittedName>
        <fullName evidence="3">Dihydroorotase</fullName>
    </submittedName>
</protein>
<dbReference type="InterPro" id="IPR024403">
    <property type="entry name" value="DHOase_cat"/>
</dbReference>
<keyword evidence="4" id="KW-1185">Reference proteome</keyword>
<dbReference type="Proteomes" id="UP000035503">
    <property type="component" value="Chromosome"/>
</dbReference>
<proteinExistence type="predicted"/>
<evidence type="ECO:0000259" key="2">
    <source>
        <dbReference type="Pfam" id="PF12890"/>
    </source>
</evidence>
<sequence>MTSFILNNARIIDPSRDVDEIGAIIVEDGIIVASGAEVINKQFPKSSPVRDCTGLVAAPGLIDARVTLAGPPEKYSENIFTLSNEAVAGGVTSVILMPLGISSFSDEYTFIKYALKDIRANSIIHVYPTAGLTHQMEGKKINEIRLLQEQGVVSFVQSPVSIYDTQVLLNSMKYAHMLNAIVALDTHDYFLDSQGTINEGIIANSLGLVGITSISETIPLTRDLLIAQHTGGHYHASVISTPESIAILKNAKENNTKATCGISINNLVLNENDVAMYNSLCKVLPPLRSEEDRMSLVESLAKGDIDIIVSDHTPRKIDTKLVPFPEASFGSIGLETMLSAALQLFHSQKISLKNLIYAMSTRPAQIFNLPGGTLQPKATADIALIDLDYQWTVQKNDPPSIYRNTAFDKAFFTGRVVETYVSGKKVYTLES</sequence>
<reference evidence="3 4" key="1">
    <citation type="journal article" date="2015" name="Genome Announc.">
        <title>Complete Genome Sequence of 'Candidatus Liberibacter africanus,' a Bacterium Associated with Citrus Huanglongbing.</title>
        <authorList>
            <person name="Lin H."/>
            <person name="Pietersen G."/>
            <person name="Han C."/>
            <person name="Read D.A."/>
            <person name="Lou B."/>
            <person name="Gupta G."/>
            <person name="Civerolo E.L."/>
        </authorList>
    </citation>
    <scope>NUCLEOTIDE SEQUENCE [LARGE SCALE GENOMIC DNA]</scope>
    <source>
        <strain evidence="3 4">PTSAPSY</strain>
    </source>
</reference>
<dbReference type="Gene3D" id="2.30.40.10">
    <property type="entry name" value="Urease, subunit C, domain 1"/>
    <property type="match status" value="1"/>
</dbReference>
<gene>
    <name evidence="3" type="ORF">G293_01190</name>
</gene>
<dbReference type="GO" id="GO:0004151">
    <property type="term" value="F:dihydroorotase activity"/>
    <property type="evidence" value="ECO:0007669"/>
    <property type="project" value="InterPro"/>
</dbReference>
<dbReference type="PANTHER" id="PTHR43668:SF2">
    <property type="entry name" value="ALLANTOINASE"/>
    <property type="match status" value="1"/>
</dbReference>
<dbReference type="STRING" id="1277257.G293_01190"/>
<dbReference type="Pfam" id="PF12890">
    <property type="entry name" value="DHOase"/>
    <property type="match status" value="1"/>
</dbReference>
<dbReference type="EMBL" id="CP004021">
    <property type="protein sequence ID" value="AKK19870.1"/>
    <property type="molecule type" value="Genomic_DNA"/>
</dbReference>
<feature type="domain" description="Dihydroorotase catalytic" evidence="2">
    <location>
        <begin position="56"/>
        <end position="244"/>
    </location>
</feature>
<dbReference type="AlphaFoldDB" id="A0A0G3I3N8"/>
<dbReference type="OrthoDB" id="9803027at2"/>
<dbReference type="InterPro" id="IPR011059">
    <property type="entry name" value="Metal-dep_hydrolase_composite"/>
</dbReference>
<dbReference type="PANTHER" id="PTHR43668">
    <property type="entry name" value="ALLANTOINASE"/>
    <property type="match status" value="1"/>
</dbReference>
<dbReference type="InterPro" id="IPR004722">
    <property type="entry name" value="DHOase"/>
</dbReference>